<proteinExistence type="inferred from homology"/>
<dbReference type="InterPro" id="IPR009799">
    <property type="entry name" value="EthD_dom"/>
</dbReference>
<evidence type="ECO:0000313" key="4">
    <source>
        <dbReference type="Proteomes" id="UP000327013"/>
    </source>
</evidence>
<organism evidence="3 4">
    <name type="scientific">Carpinus fangiana</name>
    <dbReference type="NCBI Taxonomy" id="176857"/>
    <lineage>
        <taxon>Eukaryota</taxon>
        <taxon>Viridiplantae</taxon>
        <taxon>Streptophyta</taxon>
        <taxon>Embryophyta</taxon>
        <taxon>Tracheophyta</taxon>
        <taxon>Spermatophyta</taxon>
        <taxon>Magnoliopsida</taxon>
        <taxon>eudicotyledons</taxon>
        <taxon>Gunneridae</taxon>
        <taxon>Pentapetalae</taxon>
        <taxon>rosids</taxon>
        <taxon>fabids</taxon>
        <taxon>Fagales</taxon>
        <taxon>Betulaceae</taxon>
        <taxon>Carpinus</taxon>
    </lineage>
</organism>
<dbReference type="Proteomes" id="UP000327013">
    <property type="component" value="Unassembled WGS sequence"/>
</dbReference>
<evidence type="ECO:0000313" key="3">
    <source>
        <dbReference type="EMBL" id="KAB8345949.1"/>
    </source>
</evidence>
<comment type="caution">
    <text evidence="3">The sequence shown here is derived from an EMBL/GenBank/DDBJ whole genome shotgun (WGS) entry which is preliminary data.</text>
</comment>
<dbReference type="EMBL" id="VIBQ01000013">
    <property type="protein sequence ID" value="KAB8345949.1"/>
    <property type="molecule type" value="Genomic_DNA"/>
</dbReference>
<evidence type="ECO:0000256" key="1">
    <source>
        <dbReference type="ARBA" id="ARBA00005986"/>
    </source>
</evidence>
<dbReference type="Gene3D" id="3.30.70.100">
    <property type="match status" value="1"/>
</dbReference>
<keyword evidence="4" id="KW-1185">Reference proteome</keyword>
<feature type="domain" description="EthD" evidence="2">
    <location>
        <begin position="18"/>
        <end position="98"/>
    </location>
</feature>
<dbReference type="AlphaFoldDB" id="A0A5N6KTX2"/>
<name>A0A5N6KTX2_9ROSI</name>
<dbReference type="GO" id="GO:0016491">
    <property type="term" value="F:oxidoreductase activity"/>
    <property type="evidence" value="ECO:0007669"/>
    <property type="project" value="InterPro"/>
</dbReference>
<reference evidence="3 4" key="1">
    <citation type="submission" date="2019-06" db="EMBL/GenBank/DDBJ databases">
        <title>A chromosomal-level reference genome of Carpinus fangiana (Coryloideae, Betulaceae).</title>
        <authorList>
            <person name="Yang X."/>
            <person name="Wang Z."/>
            <person name="Zhang L."/>
            <person name="Hao G."/>
            <person name="Liu J."/>
            <person name="Yang Y."/>
        </authorList>
    </citation>
    <scope>NUCLEOTIDE SEQUENCE [LARGE SCALE GENOMIC DNA]</scope>
    <source>
        <strain evidence="3">Cfa_2016G</strain>
        <tissue evidence="3">Leaf</tissue>
    </source>
</reference>
<comment type="similarity">
    <text evidence="1">Belongs to the tpcK family.</text>
</comment>
<dbReference type="OrthoDB" id="2519291at2759"/>
<gene>
    <name evidence="3" type="ORF">FH972_023001</name>
</gene>
<dbReference type="InterPro" id="IPR011008">
    <property type="entry name" value="Dimeric_a/b-barrel"/>
</dbReference>
<protein>
    <recommendedName>
        <fullName evidence="2">EthD domain-containing protein</fullName>
    </recommendedName>
</protein>
<sequence>MASPEAVGYSLIALIRRKPGVKPQEFQDHFEVNEIPVLRKLAGDTFPLAHQRIYLKRSEEGDNPADVLVGGQEDFPFDAVVLMEFEDKAHADRFFNLAHAEDHIRSFEVHPLMPDRSKSRGVVVSKKYITTPTSAL</sequence>
<accession>A0A5N6KTX2</accession>
<evidence type="ECO:0000259" key="2">
    <source>
        <dbReference type="Pfam" id="PF07110"/>
    </source>
</evidence>
<dbReference type="Pfam" id="PF07110">
    <property type="entry name" value="EthD"/>
    <property type="match status" value="1"/>
</dbReference>
<dbReference type="SUPFAM" id="SSF54909">
    <property type="entry name" value="Dimeric alpha+beta barrel"/>
    <property type="match status" value="1"/>
</dbReference>